<name>A0A8S9RP26_BRACR</name>
<sequence>MLVKLWMSRVLQGVFMQRVCIMQPHSLTRLGSCRWFSKQLPRLLTAIQQVTHEAARVAAQEAASVAAQEVARQLAAGQQIPPQEIPPQ</sequence>
<protein>
    <submittedName>
        <fullName evidence="1">Uncharacterized protein</fullName>
    </submittedName>
</protein>
<dbReference type="EMBL" id="QGKX02000095">
    <property type="protein sequence ID" value="KAF3574381.1"/>
    <property type="molecule type" value="Genomic_DNA"/>
</dbReference>
<organism evidence="1 2">
    <name type="scientific">Brassica cretica</name>
    <name type="common">Mustard</name>
    <dbReference type="NCBI Taxonomy" id="69181"/>
    <lineage>
        <taxon>Eukaryota</taxon>
        <taxon>Viridiplantae</taxon>
        <taxon>Streptophyta</taxon>
        <taxon>Embryophyta</taxon>
        <taxon>Tracheophyta</taxon>
        <taxon>Spermatophyta</taxon>
        <taxon>Magnoliopsida</taxon>
        <taxon>eudicotyledons</taxon>
        <taxon>Gunneridae</taxon>
        <taxon>Pentapetalae</taxon>
        <taxon>rosids</taxon>
        <taxon>malvids</taxon>
        <taxon>Brassicales</taxon>
        <taxon>Brassicaceae</taxon>
        <taxon>Brassiceae</taxon>
        <taxon>Brassica</taxon>
    </lineage>
</organism>
<dbReference type="AlphaFoldDB" id="A0A8S9RP26"/>
<accession>A0A8S9RP26</accession>
<proteinExistence type="predicted"/>
<evidence type="ECO:0000313" key="2">
    <source>
        <dbReference type="Proteomes" id="UP000712600"/>
    </source>
</evidence>
<evidence type="ECO:0000313" key="1">
    <source>
        <dbReference type="EMBL" id="KAF3574381.1"/>
    </source>
</evidence>
<dbReference type="Proteomes" id="UP000712600">
    <property type="component" value="Unassembled WGS sequence"/>
</dbReference>
<gene>
    <name evidence="1" type="ORF">F2Q69_00062275</name>
</gene>
<comment type="caution">
    <text evidence="1">The sequence shown here is derived from an EMBL/GenBank/DDBJ whole genome shotgun (WGS) entry which is preliminary data.</text>
</comment>
<reference evidence="1" key="1">
    <citation type="submission" date="2019-12" db="EMBL/GenBank/DDBJ databases">
        <title>Genome sequencing and annotation of Brassica cretica.</title>
        <authorList>
            <person name="Studholme D.J."/>
            <person name="Sarris P."/>
        </authorList>
    </citation>
    <scope>NUCLEOTIDE SEQUENCE</scope>
    <source>
        <strain evidence="1">PFS-109/04</strain>
        <tissue evidence="1">Leaf</tissue>
    </source>
</reference>